<evidence type="ECO:0000259" key="11">
    <source>
        <dbReference type="PROSITE" id="PS50802"/>
    </source>
</evidence>
<dbReference type="EMBL" id="UZAE01012021">
    <property type="protein sequence ID" value="VDO03091.1"/>
    <property type="molecule type" value="Genomic_DNA"/>
</dbReference>
<dbReference type="Pfam" id="PF10275">
    <property type="entry name" value="Peptidase_C65"/>
    <property type="match status" value="1"/>
</dbReference>
<dbReference type="GO" id="GO:0043130">
    <property type="term" value="F:ubiquitin binding"/>
    <property type="evidence" value="ECO:0007669"/>
    <property type="project" value="UniProtKB-UniRule"/>
</dbReference>
<organism evidence="14">
    <name type="scientific">Rodentolepis nana</name>
    <name type="common">Dwarf tapeworm</name>
    <name type="synonym">Hymenolepis nana</name>
    <dbReference type="NCBI Taxonomy" id="102285"/>
    <lineage>
        <taxon>Eukaryota</taxon>
        <taxon>Metazoa</taxon>
        <taxon>Spiralia</taxon>
        <taxon>Lophotrochozoa</taxon>
        <taxon>Platyhelminthes</taxon>
        <taxon>Cestoda</taxon>
        <taxon>Eucestoda</taxon>
        <taxon>Cyclophyllidea</taxon>
        <taxon>Hymenolepididae</taxon>
        <taxon>Rodentolepis</taxon>
    </lineage>
</organism>
<dbReference type="PROSITE" id="PS50802">
    <property type="entry name" value="OTU"/>
    <property type="match status" value="1"/>
</dbReference>
<name>A0A0R3TJH7_RODNA</name>
<evidence type="ECO:0000313" key="12">
    <source>
        <dbReference type="EMBL" id="VDO03091.1"/>
    </source>
</evidence>
<dbReference type="InterPro" id="IPR019400">
    <property type="entry name" value="Peptidase_C65_otubain"/>
</dbReference>
<evidence type="ECO:0000256" key="9">
    <source>
        <dbReference type="PIRSR" id="PIRSR013503-2"/>
    </source>
</evidence>
<keyword evidence="5 7" id="KW-0378">Hydrolase</keyword>
<dbReference type="InterPro" id="IPR016615">
    <property type="entry name" value="Otubain"/>
</dbReference>
<feature type="region of interest" description="Disordered" evidence="10">
    <location>
        <begin position="1"/>
        <end position="22"/>
    </location>
</feature>
<evidence type="ECO:0000256" key="4">
    <source>
        <dbReference type="ARBA" id="ARBA00022786"/>
    </source>
</evidence>
<dbReference type="Proteomes" id="UP000278807">
    <property type="component" value="Unassembled WGS sequence"/>
</dbReference>
<keyword evidence="4 7" id="KW-0833">Ubl conjugation pathway</keyword>
<feature type="site" description="Interacts with free ubiquitin" evidence="9">
    <location>
        <position position="284"/>
    </location>
</feature>
<dbReference type="FunFam" id="1.20.1300.20:FF:000001">
    <property type="entry name" value="Ubiquitin thioesterase OTUB1"/>
    <property type="match status" value="1"/>
</dbReference>
<evidence type="ECO:0000256" key="3">
    <source>
        <dbReference type="ARBA" id="ARBA00022670"/>
    </source>
</evidence>
<evidence type="ECO:0000313" key="14">
    <source>
        <dbReference type="WBParaSite" id="HNAJ_0000723501-mRNA-1"/>
    </source>
</evidence>
<dbReference type="WBParaSite" id="HNAJ_0000723501-mRNA-1">
    <property type="protein sequence ID" value="HNAJ_0000723501-mRNA-1"/>
    <property type="gene ID" value="HNAJ_0000723501"/>
</dbReference>
<dbReference type="PIRSF" id="PIRSF013503">
    <property type="entry name" value="Ubiquitin_thioesterase_Otubain"/>
    <property type="match status" value="1"/>
</dbReference>
<dbReference type="OrthoDB" id="18915at2759"/>
<dbReference type="PANTHER" id="PTHR12931:SF15">
    <property type="entry name" value="UBIQUITIN THIOESTERASE OTUBAIN-LIKE"/>
    <property type="match status" value="1"/>
</dbReference>
<feature type="domain" description="OTU" evidence="11">
    <location>
        <begin position="79"/>
        <end position="290"/>
    </location>
</feature>
<evidence type="ECO:0000256" key="10">
    <source>
        <dbReference type="SAM" id="MobiDB-lite"/>
    </source>
</evidence>
<dbReference type="SUPFAM" id="SSF54001">
    <property type="entry name" value="Cysteine proteinases"/>
    <property type="match status" value="1"/>
</dbReference>
<evidence type="ECO:0000256" key="6">
    <source>
        <dbReference type="ARBA" id="ARBA00022807"/>
    </source>
</evidence>
<feature type="site" description="Interacts with free ubiquitin" evidence="9">
    <location>
        <position position="279"/>
    </location>
</feature>
<evidence type="ECO:0000256" key="1">
    <source>
        <dbReference type="ARBA" id="ARBA00000707"/>
    </source>
</evidence>
<dbReference type="STRING" id="102285.A0A0R3TJH7"/>
<keyword evidence="13" id="KW-1185">Reference proteome</keyword>
<feature type="active site" evidence="8">
    <location>
        <position position="283"/>
    </location>
</feature>
<dbReference type="GO" id="GO:0071108">
    <property type="term" value="P:protein K48-linked deubiquitination"/>
    <property type="evidence" value="ECO:0007669"/>
    <property type="project" value="TreeGrafter"/>
</dbReference>
<evidence type="ECO:0000256" key="5">
    <source>
        <dbReference type="ARBA" id="ARBA00022801"/>
    </source>
</evidence>
<dbReference type="AlphaFoldDB" id="A0A0R3TJH7"/>
<evidence type="ECO:0000256" key="2">
    <source>
        <dbReference type="ARBA" id="ARBA00006579"/>
    </source>
</evidence>
<dbReference type="InterPro" id="IPR038765">
    <property type="entry name" value="Papain-like_cys_pep_sf"/>
</dbReference>
<comment type="similarity">
    <text evidence="2 7">Belongs to the peptidase C65 family.</text>
</comment>
<reference evidence="14" key="1">
    <citation type="submission" date="2017-02" db="UniProtKB">
        <authorList>
            <consortium name="WormBaseParasite"/>
        </authorList>
    </citation>
    <scope>IDENTIFICATION</scope>
</reference>
<protein>
    <recommendedName>
        <fullName evidence="7">Ubiquitin thioesterase</fullName>
        <ecNumber evidence="7">3.4.19.12</ecNumber>
    </recommendedName>
</protein>
<feature type="active site" evidence="8">
    <location>
        <position position="87"/>
    </location>
</feature>
<dbReference type="GO" id="GO:0004843">
    <property type="term" value="F:cysteine-type deubiquitinase activity"/>
    <property type="evidence" value="ECO:0007669"/>
    <property type="project" value="UniProtKB-UniRule"/>
</dbReference>
<gene>
    <name evidence="12" type="ORF">HNAJ_LOCUS7231</name>
</gene>
<evidence type="ECO:0000256" key="8">
    <source>
        <dbReference type="PIRSR" id="PIRSR013503-1"/>
    </source>
</evidence>
<proteinExistence type="inferred from homology"/>
<dbReference type="Gene3D" id="3.30.200.60">
    <property type="entry name" value="Peptidase C65 Otubain, subdomain 1"/>
    <property type="match status" value="1"/>
</dbReference>
<dbReference type="InterPro" id="IPR042467">
    <property type="entry name" value="Peptidase_C65_otubain_sub2"/>
</dbReference>
<evidence type="ECO:0000313" key="13">
    <source>
        <dbReference type="Proteomes" id="UP000278807"/>
    </source>
</evidence>
<comment type="catalytic activity">
    <reaction evidence="1 7">
        <text>Thiol-dependent hydrolysis of ester, thioester, amide, peptide and isopeptide bonds formed by the C-terminal Gly of ubiquitin (a 76-residue protein attached to proteins as an intracellular targeting signal).</text>
        <dbReference type="EC" id="3.4.19.12"/>
    </reaction>
</comment>
<evidence type="ECO:0000256" key="7">
    <source>
        <dbReference type="PIRNR" id="PIRNR013503"/>
    </source>
</evidence>
<feature type="active site" description="Nucleophile" evidence="8">
    <location>
        <position position="90"/>
    </location>
</feature>
<dbReference type="InterPro" id="IPR003323">
    <property type="entry name" value="OTU_dom"/>
</dbReference>
<dbReference type="InterPro" id="IPR042468">
    <property type="entry name" value="Peptidase_C65_otubain_sub1"/>
</dbReference>
<keyword evidence="6 7" id="KW-0788">Thiol protease</keyword>
<dbReference type="GO" id="GO:0006508">
    <property type="term" value="P:proteolysis"/>
    <property type="evidence" value="ECO:0007669"/>
    <property type="project" value="UniProtKB-KW"/>
</dbReference>
<reference evidence="12 13" key="2">
    <citation type="submission" date="2018-11" db="EMBL/GenBank/DDBJ databases">
        <authorList>
            <consortium name="Pathogen Informatics"/>
        </authorList>
    </citation>
    <scope>NUCLEOTIDE SEQUENCE [LARGE SCALE GENOMIC DNA]</scope>
</reference>
<accession>A0A0R3TJH7</accession>
<dbReference type="PANTHER" id="PTHR12931">
    <property type="entry name" value="UBIQUITIN THIOLESTERASE PROTEIN OTUB"/>
    <property type="match status" value="1"/>
</dbReference>
<keyword evidence="3 7" id="KW-0645">Protease</keyword>
<dbReference type="GO" id="GO:0005634">
    <property type="term" value="C:nucleus"/>
    <property type="evidence" value="ECO:0007669"/>
    <property type="project" value="TreeGrafter"/>
</dbReference>
<dbReference type="Gene3D" id="1.20.1300.20">
    <property type="entry name" value="Peptidase C65 Otubain, subdomain 2"/>
    <property type="match status" value="1"/>
</dbReference>
<dbReference type="EC" id="3.4.19.12" evidence="7"/>
<sequence>MDSGGNKTNQEEINVPGPSTCNPIDDYEAIQIQQDEIEKSIKESGPLVGEPEPITVLAEDFSDHPIYLVKLEQIKQKYSKIRRLRRDGNCFYRGFGFAYLEYLAKGNRTEEFKKFLSRCDECKDALLKRGYTDFTVEDFHDQFTTFVKSLENNEQALLNLQERFTNSGYSDYFVARLNSVNVDNLFRLCVSSYMQQNEDFYINFITDDRTVKKFCEMEVEPMGLESDNIHISALAKALDVPINIENCQLSGNLNEIYIPGHNDENSDGSPCPSPVTLLYRPGHYDIFDQCGVLSEILRTLKSQQQQ</sequence>